<dbReference type="PROSITE" id="PS50082">
    <property type="entry name" value="WD_REPEATS_2"/>
    <property type="match status" value="1"/>
</dbReference>
<dbReference type="Gene3D" id="2.130.10.10">
    <property type="entry name" value="YVTN repeat-like/Quinoprotein amine dehydrogenase"/>
    <property type="match status" value="2"/>
</dbReference>
<keyword evidence="6" id="KW-0677">Repeat</keyword>
<comment type="caution">
    <text evidence="13">The sequence shown here is derived from an EMBL/GenBank/DDBJ whole genome shotgun (WGS) entry which is preliminary data.</text>
</comment>
<gene>
    <name evidence="13" type="ORF">RUM44_009963</name>
</gene>
<evidence type="ECO:0000256" key="2">
    <source>
        <dbReference type="ARBA" id="ARBA00011059"/>
    </source>
</evidence>
<evidence type="ECO:0000256" key="10">
    <source>
        <dbReference type="ARBA" id="ARBA00023212"/>
    </source>
</evidence>
<dbReference type="InterPro" id="IPR001680">
    <property type="entry name" value="WD40_rpt"/>
</dbReference>
<protein>
    <recommendedName>
        <fullName evidence="15">Dynein intermediate chain 3, ciliary</fullName>
    </recommendedName>
</protein>
<reference evidence="13 14" key="1">
    <citation type="submission" date="2023-09" db="EMBL/GenBank/DDBJ databases">
        <title>Genomes of two closely related lineages of the louse Polyplax serrata with different host specificities.</title>
        <authorList>
            <person name="Martinu J."/>
            <person name="Tarabai H."/>
            <person name="Stefka J."/>
            <person name="Hypsa V."/>
        </authorList>
    </citation>
    <scope>NUCLEOTIDE SEQUENCE [LARGE SCALE GENOMIC DNA]</scope>
    <source>
        <strain evidence="13">98ZLc_SE</strain>
    </source>
</reference>
<keyword evidence="10" id="KW-0206">Cytoskeleton</keyword>
<evidence type="ECO:0000256" key="8">
    <source>
        <dbReference type="ARBA" id="ARBA00023069"/>
    </source>
</evidence>
<comment type="subcellular location">
    <subcellularLocation>
        <location evidence="1">Cytoplasm</location>
        <location evidence="1">Cytoskeleton</location>
        <location evidence="1">Cilium axoneme</location>
    </subcellularLocation>
</comment>
<dbReference type="InterPro" id="IPR015943">
    <property type="entry name" value="WD40/YVTN_repeat-like_dom_sf"/>
</dbReference>
<organism evidence="13 14">
    <name type="scientific">Polyplax serrata</name>
    <name type="common">Common mouse louse</name>
    <dbReference type="NCBI Taxonomy" id="468196"/>
    <lineage>
        <taxon>Eukaryota</taxon>
        <taxon>Metazoa</taxon>
        <taxon>Ecdysozoa</taxon>
        <taxon>Arthropoda</taxon>
        <taxon>Hexapoda</taxon>
        <taxon>Insecta</taxon>
        <taxon>Pterygota</taxon>
        <taxon>Neoptera</taxon>
        <taxon>Paraneoptera</taxon>
        <taxon>Psocodea</taxon>
        <taxon>Troctomorpha</taxon>
        <taxon>Phthiraptera</taxon>
        <taxon>Anoplura</taxon>
        <taxon>Polyplacidae</taxon>
        <taxon>Polyplax</taxon>
    </lineage>
</organism>
<evidence type="ECO:0000313" key="14">
    <source>
        <dbReference type="Proteomes" id="UP001359485"/>
    </source>
</evidence>
<sequence>MFALEKTNYLTSSFTARWHSLFVILKQLRNKRRDDDLILRGGYRKTIDYRYLKTFHHSRHQNGEHLTSATTQLTLNVMETHVGPSGFVELTCISTIPAYLDDEEDRFADKRIQTISAQNTKMDIDYVYTKLRRNFGRQCFHCDDGPKLIDDIKSDKSFMEKYIYKNPVDKGTQFGNIMSENQVNTYRVDFADHGMNHLEGGWPKEVDTNDEEAILRFRKKVERLDNYVFTMKHLTGPMEHAILQNNAVNIYEQYFVGTHSAVSMERATCRIQNLFRDPAEIKRPITHCSWSSSTTEFAVTHCNMNFQRMGTDQSFESYVWDVENSNTPLLYFQGKVPIVALEFNPRDPNCLAGGMYNGEVAHFDCRKGPDPVAHSILESSHRDPVHSVLWISTKSGMEFFSTSSDGTVKWWDCRKLDHPTDYIILDLAKGEKPNMARAMSASCLEYESSIPVKYMVGTENGYIISGNRKGNNQQEKLPWALKAHLGPIYTIHRNQAFSKNILTVGDWTARIFSEDCKESPIIWTNYHKVRLTGGEWSPTRASVFFLTREDGILDLWDILQEQKQAFLSFKLSDQPLTCMRVRDDGELVVAANSVGTAFVVRYSSNLAETSKNDKVFLSAMFDRESHREKLLEARNKEMRFKLRETTKEVKDEDLMEKTEFEIAVDNFKATLEAEYFAAIEEDSKKQAVEVFHPQPTAAEATDGSSGKSSLQHWPTSFLFVLLSVKLIVVFD</sequence>
<dbReference type="InterPro" id="IPR050687">
    <property type="entry name" value="Dynein_IC"/>
</dbReference>
<evidence type="ECO:0000256" key="7">
    <source>
        <dbReference type="ARBA" id="ARBA00023017"/>
    </source>
</evidence>
<keyword evidence="7" id="KW-0243">Dynein</keyword>
<evidence type="ECO:0000256" key="4">
    <source>
        <dbReference type="ARBA" id="ARBA00022574"/>
    </source>
</evidence>
<evidence type="ECO:0000256" key="9">
    <source>
        <dbReference type="ARBA" id="ARBA00023175"/>
    </source>
</evidence>
<evidence type="ECO:0000313" key="13">
    <source>
        <dbReference type="EMBL" id="KAK6627485.1"/>
    </source>
</evidence>
<keyword evidence="9" id="KW-0505">Motor protein</keyword>
<evidence type="ECO:0000256" key="1">
    <source>
        <dbReference type="ARBA" id="ARBA00004430"/>
    </source>
</evidence>
<evidence type="ECO:0000256" key="5">
    <source>
        <dbReference type="ARBA" id="ARBA00022701"/>
    </source>
</evidence>
<keyword evidence="4 12" id="KW-0853">WD repeat</keyword>
<name>A0ABR1AU88_POLSC</name>
<keyword evidence="5" id="KW-0493">Microtubule</keyword>
<evidence type="ECO:0000256" key="6">
    <source>
        <dbReference type="ARBA" id="ARBA00022737"/>
    </source>
</evidence>
<dbReference type="SMART" id="SM00320">
    <property type="entry name" value="WD40"/>
    <property type="match status" value="4"/>
</dbReference>
<keyword evidence="11" id="KW-0966">Cell projection</keyword>
<evidence type="ECO:0000256" key="11">
    <source>
        <dbReference type="ARBA" id="ARBA00023273"/>
    </source>
</evidence>
<dbReference type="PANTHER" id="PTHR12442">
    <property type="entry name" value="DYNEIN INTERMEDIATE CHAIN"/>
    <property type="match status" value="1"/>
</dbReference>
<dbReference type="Proteomes" id="UP001359485">
    <property type="component" value="Unassembled WGS sequence"/>
</dbReference>
<evidence type="ECO:0000256" key="12">
    <source>
        <dbReference type="PROSITE-ProRule" id="PRU00221"/>
    </source>
</evidence>
<proteinExistence type="inferred from homology"/>
<feature type="repeat" description="WD" evidence="12">
    <location>
        <begin position="378"/>
        <end position="412"/>
    </location>
</feature>
<dbReference type="EMBL" id="JAWJWF010000045">
    <property type="protein sequence ID" value="KAK6627485.1"/>
    <property type="molecule type" value="Genomic_DNA"/>
</dbReference>
<evidence type="ECO:0000256" key="3">
    <source>
        <dbReference type="ARBA" id="ARBA00022490"/>
    </source>
</evidence>
<dbReference type="InterPro" id="IPR036322">
    <property type="entry name" value="WD40_repeat_dom_sf"/>
</dbReference>
<accession>A0ABR1AU88</accession>
<keyword evidence="3" id="KW-0963">Cytoplasm</keyword>
<keyword evidence="14" id="KW-1185">Reference proteome</keyword>
<dbReference type="SUPFAM" id="SSF50978">
    <property type="entry name" value="WD40 repeat-like"/>
    <property type="match status" value="1"/>
</dbReference>
<evidence type="ECO:0008006" key="15">
    <source>
        <dbReference type="Google" id="ProtNLM"/>
    </source>
</evidence>
<comment type="similarity">
    <text evidence="2">Belongs to the dynein intermediate chain family.</text>
</comment>
<keyword evidence="8" id="KW-0969">Cilium</keyword>
<dbReference type="PANTHER" id="PTHR12442:SF7">
    <property type="entry name" value="DYNEIN AXONEMAL INTERMEDIATE CHAIN 2"/>
    <property type="match status" value="1"/>
</dbReference>